<dbReference type="SUPFAM" id="SSF143456">
    <property type="entry name" value="VC0467-like"/>
    <property type="match status" value="1"/>
</dbReference>
<name>A0A810MY25_9ACTN</name>
<dbReference type="Gene3D" id="3.40.1740.10">
    <property type="entry name" value="VC0467-like"/>
    <property type="match status" value="1"/>
</dbReference>
<evidence type="ECO:0000313" key="3">
    <source>
        <dbReference type="EMBL" id="BCJ64285.1"/>
    </source>
</evidence>
<dbReference type="HAMAP" id="MF_00758">
    <property type="entry name" value="UPF0301"/>
    <property type="match status" value="1"/>
</dbReference>
<dbReference type="PANTHER" id="PTHR30327">
    <property type="entry name" value="UNCHARACTERIZED PROTEIN YQGE"/>
    <property type="match status" value="1"/>
</dbReference>
<dbReference type="Pfam" id="PF02622">
    <property type="entry name" value="DUF179"/>
    <property type="match status" value="1"/>
</dbReference>
<keyword evidence="4" id="KW-1185">Reference proteome</keyword>
<organism evidence="3 4">
    <name type="scientific">Polymorphospora rubra</name>
    <dbReference type="NCBI Taxonomy" id="338584"/>
    <lineage>
        <taxon>Bacteria</taxon>
        <taxon>Bacillati</taxon>
        <taxon>Actinomycetota</taxon>
        <taxon>Actinomycetes</taxon>
        <taxon>Micromonosporales</taxon>
        <taxon>Micromonosporaceae</taxon>
        <taxon>Polymorphospora</taxon>
    </lineage>
</organism>
<dbReference type="PANTHER" id="PTHR30327:SF1">
    <property type="entry name" value="UPF0301 PROTEIN YQGE"/>
    <property type="match status" value="1"/>
</dbReference>
<proteinExistence type="inferred from homology"/>
<protein>
    <recommendedName>
        <fullName evidence="2">UPF0301 protein Prubr_13060</fullName>
    </recommendedName>
</protein>
<dbReference type="AlphaFoldDB" id="A0A810MY25"/>
<comment type="similarity">
    <text evidence="1 2">Belongs to the UPF0301 (AlgH) family.</text>
</comment>
<dbReference type="KEGG" id="pry:Prubr_13060"/>
<sequence length="284" mass="30425">MESLTGQLLVAAPALKDPNFDRTVVLLVAHEPGGALGVVLNRATEVPVADVLSSWGALAGEPAVLFEGGPVQPESAICLARMRTPTRRLKGFHQVSGAVGTVDLSADPERLRESIAGIRVFAGYSGWSPGQLEDEIAGGSWFLLDGLPGDAFVNRPDDLWSMVLRRQGGMMAAMAHFPRTWPSTDRAARPAGAALARPGRACAPRSRSRARAALIKDLSREETDETPTIPPRSARRRGCVGTVVRGVGVRHERGTLGCDRAGRGVYYSVSAREIGDDRGPWRSW</sequence>
<reference evidence="3" key="1">
    <citation type="submission" date="2020-08" db="EMBL/GenBank/DDBJ databases">
        <title>Whole genome shotgun sequence of Polymorphospora rubra NBRC 101157.</title>
        <authorList>
            <person name="Komaki H."/>
            <person name="Tamura T."/>
        </authorList>
    </citation>
    <scope>NUCLEOTIDE SEQUENCE</scope>
    <source>
        <strain evidence="3">NBRC 101157</strain>
    </source>
</reference>
<gene>
    <name evidence="3" type="ORF">Prubr_13060</name>
</gene>
<dbReference type="GO" id="GO:0005829">
    <property type="term" value="C:cytosol"/>
    <property type="evidence" value="ECO:0007669"/>
    <property type="project" value="TreeGrafter"/>
</dbReference>
<evidence type="ECO:0000313" key="4">
    <source>
        <dbReference type="Proteomes" id="UP000680866"/>
    </source>
</evidence>
<dbReference type="Proteomes" id="UP000680866">
    <property type="component" value="Chromosome"/>
</dbReference>
<dbReference type="NCBIfam" id="NF001270">
    <property type="entry name" value="PRK00228.2-2"/>
    <property type="match status" value="1"/>
</dbReference>
<dbReference type="InterPro" id="IPR003774">
    <property type="entry name" value="AlgH-like"/>
</dbReference>
<evidence type="ECO:0000256" key="2">
    <source>
        <dbReference type="HAMAP-Rule" id="MF_00758"/>
    </source>
</evidence>
<accession>A0A810MY25</accession>
<dbReference type="EMBL" id="AP023359">
    <property type="protein sequence ID" value="BCJ64285.1"/>
    <property type="molecule type" value="Genomic_DNA"/>
</dbReference>
<evidence type="ECO:0000256" key="1">
    <source>
        <dbReference type="ARBA" id="ARBA00009600"/>
    </source>
</evidence>